<evidence type="ECO:0000256" key="1">
    <source>
        <dbReference type="SAM" id="Phobius"/>
    </source>
</evidence>
<dbReference type="EMBL" id="CP016540">
    <property type="protein sequence ID" value="ANU25803.1"/>
    <property type="molecule type" value="Genomic_DNA"/>
</dbReference>
<dbReference type="STRING" id="1302659.I858_001765"/>
<keyword evidence="1" id="KW-0812">Transmembrane</keyword>
<name>A0A1B1RXZ3_9BACL</name>
<keyword evidence="3" id="KW-1185">Reference proteome</keyword>
<proteinExistence type="predicted"/>
<organism evidence="2 3">
    <name type="scientific">Planococcus versutus</name>
    <dbReference type="NCBI Taxonomy" id="1302659"/>
    <lineage>
        <taxon>Bacteria</taxon>
        <taxon>Bacillati</taxon>
        <taxon>Bacillota</taxon>
        <taxon>Bacilli</taxon>
        <taxon>Bacillales</taxon>
        <taxon>Caryophanaceae</taxon>
        <taxon>Planococcus</taxon>
    </lineage>
</organism>
<dbReference type="KEGG" id="pll:I858_001765"/>
<sequence length="107" mass="12171">MHPVFLGIILFSLLVSSLAALWMIKTKANKWTRILAVFFVNALILSIASAYLYKLDVQTFHKQTEGLFDSMGIVTLLFFIPINAFINILVMEFFKNKRGRTGNEGQI</sequence>
<feature type="transmembrane region" description="Helical" evidence="1">
    <location>
        <begin position="73"/>
        <end position="94"/>
    </location>
</feature>
<dbReference type="AlphaFoldDB" id="A0A1B1RXZ3"/>
<gene>
    <name evidence="2" type="ORF">I858_001765</name>
</gene>
<dbReference type="Proteomes" id="UP000053354">
    <property type="component" value="Chromosome"/>
</dbReference>
<reference evidence="2" key="1">
    <citation type="submission" date="2016-10" db="EMBL/GenBank/DDBJ databases">
        <authorList>
            <person name="See-Too W.S."/>
        </authorList>
    </citation>
    <scope>NUCLEOTIDE SEQUENCE</scope>
    <source>
        <strain evidence="2">L10.15</strain>
    </source>
</reference>
<feature type="transmembrane region" description="Helical" evidence="1">
    <location>
        <begin position="6"/>
        <end position="24"/>
    </location>
</feature>
<protein>
    <submittedName>
        <fullName evidence="2">Uncharacterized protein</fullName>
    </submittedName>
</protein>
<feature type="transmembrane region" description="Helical" evidence="1">
    <location>
        <begin position="31"/>
        <end position="53"/>
    </location>
</feature>
<evidence type="ECO:0000313" key="2">
    <source>
        <dbReference type="EMBL" id="ANU25803.1"/>
    </source>
</evidence>
<dbReference type="OrthoDB" id="2902349at2"/>
<accession>A0A1B1RXZ3</accession>
<dbReference type="RefSeq" id="WP_065524368.1">
    <property type="nucleotide sequence ID" value="NZ_CP016540.2"/>
</dbReference>
<keyword evidence="1" id="KW-0472">Membrane</keyword>
<keyword evidence="1" id="KW-1133">Transmembrane helix</keyword>
<evidence type="ECO:0000313" key="3">
    <source>
        <dbReference type="Proteomes" id="UP000053354"/>
    </source>
</evidence>